<dbReference type="EMBL" id="BGPR01012645">
    <property type="protein sequence ID" value="GBN57008.1"/>
    <property type="molecule type" value="Genomic_DNA"/>
</dbReference>
<evidence type="ECO:0000313" key="3">
    <source>
        <dbReference type="Proteomes" id="UP000499080"/>
    </source>
</evidence>
<proteinExistence type="predicted"/>
<protein>
    <submittedName>
        <fullName evidence="2">Uncharacterized protein</fullName>
    </submittedName>
</protein>
<dbReference type="AlphaFoldDB" id="A0A4Y2PYN4"/>
<evidence type="ECO:0000313" key="2">
    <source>
        <dbReference type="EMBL" id="GBN57008.1"/>
    </source>
</evidence>
<organism evidence="2 3">
    <name type="scientific">Araneus ventricosus</name>
    <name type="common">Orbweaver spider</name>
    <name type="synonym">Epeira ventricosa</name>
    <dbReference type="NCBI Taxonomy" id="182803"/>
    <lineage>
        <taxon>Eukaryota</taxon>
        <taxon>Metazoa</taxon>
        <taxon>Ecdysozoa</taxon>
        <taxon>Arthropoda</taxon>
        <taxon>Chelicerata</taxon>
        <taxon>Arachnida</taxon>
        <taxon>Araneae</taxon>
        <taxon>Araneomorphae</taxon>
        <taxon>Entelegynae</taxon>
        <taxon>Araneoidea</taxon>
        <taxon>Araneidae</taxon>
        <taxon>Araneus</taxon>
    </lineage>
</organism>
<comment type="caution">
    <text evidence="2">The sequence shown here is derived from an EMBL/GenBank/DDBJ whole genome shotgun (WGS) entry which is preliminary data.</text>
</comment>
<dbReference type="Proteomes" id="UP000499080">
    <property type="component" value="Unassembled WGS sequence"/>
</dbReference>
<gene>
    <name evidence="2" type="ORF">AVEN_236008_1</name>
    <name evidence="1" type="ORF">AVEN_925_1</name>
</gene>
<evidence type="ECO:0000313" key="1">
    <source>
        <dbReference type="EMBL" id="GBN57002.1"/>
    </source>
</evidence>
<keyword evidence="3" id="KW-1185">Reference proteome</keyword>
<sequence>MADDTLAQASVIRFRSSCNVGGGIAYTPSLMYPHRKKSNGFRSERILVEIGAQRLKEVLHSINANLMRMFGSEVPIVLTSMQERGESLMGKDRSCRRGDPISPIPGDECVLL</sequence>
<accession>A0A4Y2PYN4</accession>
<dbReference type="OrthoDB" id="6475849at2759"/>
<reference evidence="2 3" key="1">
    <citation type="journal article" date="2019" name="Sci. Rep.">
        <title>Orb-weaving spider Araneus ventricosus genome elucidates the spidroin gene catalogue.</title>
        <authorList>
            <person name="Kono N."/>
            <person name="Nakamura H."/>
            <person name="Ohtoshi R."/>
            <person name="Moran D.A.P."/>
            <person name="Shinohara A."/>
            <person name="Yoshida Y."/>
            <person name="Fujiwara M."/>
            <person name="Mori M."/>
            <person name="Tomita M."/>
            <person name="Arakawa K."/>
        </authorList>
    </citation>
    <scope>NUCLEOTIDE SEQUENCE [LARGE SCALE GENOMIC DNA]</scope>
</reference>
<name>A0A4Y2PYN4_ARAVE</name>
<dbReference type="EMBL" id="BGPR01012644">
    <property type="protein sequence ID" value="GBN57002.1"/>
    <property type="molecule type" value="Genomic_DNA"/>
</dbReference>